<dbReference type="EMBL" id="JACHJH010000003">
    <property type="protein sequence ID" value="MBB4893792.1"/>
    <property type="molecule type" value="Genomic_DNA"/>
</dbReference>
<name>A0A7W7PL10_9ACTN</name>
<evidence type="ECO:0000256" key="1">
    <source>
        <dbReference type="SAM" id="MobiDB-lite"/>
    </source>
</evidence>
<protein>
    <submittedName>
        <fullName evidence="2">Uncharacterized protein</fullName>
    </submittedName>
</protein>
<evidence type="ECO:0000313" key="3">
    <source>
        <dbReference type="Proteomes" id="UP000556084"/>
    </source>
</evidence>
<evidence type="ECO:0000313" key="2">
    <source>
        <dbReference type="EMBL" id="MBB4893792.1"/>
    </source>
</evidence>
<feature type="compositionally biased region" description="Gly residues" evidence="1">
    <location>
        <begin position="59"/>
        <end position="72"/>
    </location>
</feature>
<sequence length="116" mass="10852">MSAARAGGPASDVASAGTPVTGAPSAERRRTVAAGARCSRGADDAELGVEPGPWPGAAGPTGVGPAEGGDGAAGCAELRGTAGSVYGRAGAAIAGAGVAETGAPRPDLVTSRVTLR</sequence>
<keyword evidence="3" id="KW-1185">Reference proteome</keyword>
<dbReference type="Proteomes" id="UP000556084">
    <property type="component" value="Unassembled WGS sequence"/>
</dbReference>
<reference evidence="2 3" key="1">
    <citation type="submission" date="2020-08" db="EMBL/GenBank/DDBJ databases">
        <title>Genomic Encyclopedia of Type Strains, Phase III (KMG-III): the genomes of soil and plant-associated and newly described type strains.</title>
        <authorList>
            <person name="Whitman W."/>
        </authorList>
    </citation>
    <scope>NUCLEOTIDE SEQUENCE [LARGE SCALE GENOMIC DNA]</scope>
    <source>
        <strain evidence="2 3">CECT 3266</strain>
    </source>
</reference>
<dbReference type="RefSeq" id="WP_221462698.1">
    <property type="nucleotide sequence ID" value="NZ_JACHJH010000003.1"/>
</dbReference>
<dbReference type="AlphaFoldDB" id="A0A7W7PL10"/>
<feature type="compositionally biased region" description="Low complexity" evidence="1">
    <location>
        <begin position="48"/>
        <end position="58"/>
    </location>
</feature>
<feature type="region of interest" description="Disordered" evidence="1">
    <location>
        <begin position="1"/>
        <end position="74"/>
    </location>
</feature>
<accession>A0A7W7PL10</accession>
<organism evidence="2 3">
    <name type="scientific">Streptomyces olivoverticillatus</name>
    <dbReference type="NCBI Taxonomy" id="66427"/>
    <lineage>
        <taxon>Bacteria</taxon>
        <taxon>Bacillati</taxon>
        <taxon>Actinomycetota</taxon>
        <taxon>Actinomycetes</taxon>
        <taxon>Kitasatosporales</taxon>
        <taxon>Streptomycetaceae</taxon>
        <taxon>Streptomyces</taxon>
    </lineage>
</organism>
<comment type="caution">
    <text evidence="2">The sequence shown here is derived from an EMBL/GenBank/DDBJ whole genome shotgun (WGS) entry which is preliminary data.</text>
</comment>
<gene>
    <name evidence="2" type="ORF">FHS39_002823</name>
</gene>
<proteinExistence type="predicted"/>